<protein>
    <submittedName>
        <fullName evidence="2">DUF6090 family protein</fullName>
    </submittedName>
</protein>
<proteinExistence type="predicted"/>
<evidence type="ECO:0000313" key="2">
    <source>
        <dbReference type="EMBL" id="MDT0605991.1"/>
    </source>
</evidence>
<dbReference type="RefSeq" id="WP_311349554.1">
    <property type="nucleotide sequence ID" value="NZ_JAVRHR010000001.1"/>
</dbReference>
<keyword evidence="1" id="KW-0472">Membrane</keyword>
<keyword evidence="1" id="KW-1133">Transmembrane helix</keyword>
<evidence type="ECO:0000313" key="3">
    <source>
        <dbReference type="Proteomes" id="UP001255246"/>
    </source>
</evidence>
<evidence type="ECO:0000256" key="1">
    <source>
        <dbReference type="SAM" id="Phobius"/>
    </source>
</evidence>
<dbReference type="Proteomes" id="UP001255246">
    <property type="component" value="Unassembled WGS sequence"/>
</dbReference>
<comment type="caution">
    <text evidence="2">The sequence shown here is derived from an EMBL/GenBank/DDBJ whole genome shotgun (WGS) entry which is preliminary data.</text>
</comment>
<name>A0ABU3A746_9FLAO</name>
<feature type="transmembrane region" description="Helical" evidence="1">
    <location>
        <begin position="12"/>
        <end position="31"/>
    </location>
</feature>
<accession>A0ABU3A746</accession>
<reference evidence="2 3" key="1">
    <citation type="submission" date="2023-09" db="EMBL/GenBank/DDBJ databases">
        <authorList>
            <person name="Rey-Velasco X."/>
        </authorList>
    </citation>
    <scope>NUCLEOTIDE SEQUENCE [LARGE SCALE GENOMIC DNA]</scope>
    <source>
        <strain evidence="2 3">F388</strain>
    </source>
</reference>
<dbReference type="InterPro" id="IPR045749">
    <property type="entry name" value="DUF6090"/>
</dbReference>
<dbReference type="EMBL" id="JAVRHR010000001">
    <property type="protein sequence ID" value="MDT0605991.1"/>
    <property type="molecule type" value="Genomic_DNA"/>
</dbReference>
<keyword evidence="3" id="KW-1185">Reference proteome</keyword>
<organism evidence="2 3">
    <name type="scientific">Croceitalea rosinachiae</name>
    <dbReference type="NCBI Taxonomy" id="3075596"/>
    <lineage>
        <taxon>Bacteria</taxon>
        <taxon>Pseudomonadati</taxon>
        <taxon>Bacteroidota</taxon>
        <taxon>Flavobacteriia</taxon>
        <taxon>Flavobacteriales</taxon>
        <taxon>Flavobacteriaceae</taxon>
        <taxon>Croceitalea</taxon>
    </lineage>
</organism>
<sequence length="242" mass="28342">MLLENNFSKYLLYAIGEIVLVVIGILIALQINNYSEHQKERQKERILLGNLVNDVALDILQIENNTNLSRERLGRLDSLVQQLKSPDSVRSLQFIRQSYEFVVDQYFKSNSGIFDEAVSSGHMSYIQNESLRQNVFNYYRNAKETYTDGTTRQITDEFITPLLVEHVYLHQEGLEMLEMNMSAVSPLKKMDLRQLANNKDYWKMVLLKFGSNQEQMIRWGGIKQRAVQLKQEIDQELERLEQ</sequence>
<gene>
    <name evidence="2" type="ORF">RM706_03075</name>
</gene>
<dbReference type="Pfam" id="PF19578">
    <property type="entry name" value="DUF6090"/>
    <property type="match status" value="1"/>
</dbReference>
<keyword evidence="1" id="KW-0812">Transmembrane</keyword>